<proteinExistence type="predicted"/>
<dbReference type="AlphaFoldDB" id="A0A3L7JBE3"/>
<dbReference type="InterPro" id="IPR009945">
    <property type="entry name" value="ATPase_inh_sub_z"/>
</dbReference>
<dbReference type="Gene3D" id="1.10.790.20">
    <property type="entry name" value="Domain of unknown function DUF1476"/>
    <property type="match status" value="1"/>
</dbReference>
<gene>
    <name evidence="1" type="ORF">D8780_07455</name>
</gene>
<dbReference type="RefSeq" id="WP_121645033.1">
    <property type="nucleotide sequence ID" value="NZ_RCWN01000001.1"/>
</dbReference>
<dbReference type="InterPro" id="IPR038293">
    <property type="entry name" value="ATPase_inh_sub_z_sf"/>
</dbReference>
<protein>
    <submittedName>
        <fullName evidence="1">DUF1476 domain-containing protein</fullName>
    </submittedName>
</protein>
<evidence type="ECO:0000313" key="1">
    <source>
        <dbReference type="EMBL" id="RLQ88068.1"/>
    </source>
</evidence>
<reference evidence="1 2" key="1">
    <citation type="submission" date="2018-10" db="EMBL/GenBank/DDBJ databases">
        <title>Notoacmeibacter sp. M2BS9Y-3-1, whole genome shotgun sequence.</title>
        <authorList>
            <person name="Tuo L."/>
        </authorList>
    </citation>
    <scope>NUCLEOTIDE SEQUENCE [LARGE SCALE GENOMIC DNA]</scope>
    <source>
        <strain evidence="1 2">M2BS9Y-3-1</strain>
    </source>
</reference>
<sequence length="103" mass="11771">MASMNDRERGYEAKFAHDEELRFKATVRRNRLLGYWAADHLGKDGDDKEAYAKEVIASDFEEVGDEDVFRKLRGDLPDGVSDLDIRSKMSELMARAVTDIEKS</sequence>
<dbReference type="EMBL" id="RCWN01000001">
    <property type="protein sequence ID" value="RLQ88068.1"/>
    <property type="molecule type" value="Genomic_DNA"/>
</dbReference>
<dbReference type="Proteomes" id="UP000281094">
    <property type="component" value="Unassembled WGS sequence"/>
</dbReference>
<evidence type="ECO:0000313" key="2">
    <source>
        <dbReference type="Proteomes" id="UP000281094"/>
    </source>
</evidence>
<accession>A0A3L7JBE3</accession>
<keyword evidence="2" id="KW-1185">Reference proteome</keyword>
<dbReference type="Pfam" id="PF07345">
    <property type="entry name" value="ATPaseInh_sub_z"/>
    <property type="match status" value="1"/>
</dbReference>
<organism evidence="1 2">
    <name type="scientific">Notoacmeibacter ruber</name>
    <dbReference type="NCBI Taxonomy" id="2670375"/>
    <lineage>
        <taxon>Bacteria</taxon>
        <taxon>Pseudomonadati</taxon>
        <taxon>Pseudomonadota</taxon>
        <taxon>Alphaproteobacteria</taxon>
        <taxon>Hyphomicrobiales</taxon>
        <taxon>Notoacmeibacteraceae</taxon>
        <taxon>Notoacmeibacter</taxon>
    </lineage>
</organism>
<dbReference type="PIRSF" id="PIRSF031780">
    <property type="entry name" value="UCP031780"/>
    <property type="match status" value="1"/>
</dbReference>
<name>A0A3L7JBE3_9HYPH</name>
<comment type="caution">
    <text evidence="1">The sequence shown here is derived from an EMBL/GenBank/DDBJ whole genome shotgun (WGS) entry which is preliminary data.</text>
</comment>